<name>A0ACA9P852_9GLOM</name>
<gene>
    <name evidence="1" type="ORF">DHETER_LOCUS11475</name>
</gene>
<proteinExistence type="predicted"/>
<reference evidence="1" key="1">
    <citation type="submission" date="2021-06" db="EMBL/GenBank/DDBJ databases">
        <authorList>
            <person name="Kallberg Y."/>
            <person name="Tangrot J."/>
            <person name="Rosling A."/>
        </authorList>
    </citation>
    <scope>NUCLEOTIDE SEQUENCE</scope>
    <source>
        <strain evidence="1">IL203A</strain>
    </source>
</reference>
<organism evidence="1 2">
    <name type="scientific">Dentiscutata heterogama</name>
    <dbReference type="NCBI Taxonomy" id="1316150"/>
    <lineage>
        <taxon>Eukaryota</taxon>
        <taxon>Fungi</taxon>
        <taxon>Fungi incertae sedis</taxon>
        <taxon>Mucoromycota</taxon>
        <taxon>Glomeromycotina</taxon>
        <taxon>Glomeromycetes</taxon>
        <taxon>Diversisporales</taxon>
        <taxon>Gigasporaceae</taxon>
        <taxon>Dentiscutata</taxon>
    </lineage>
</organism>
<evidence type="ECO:0000313" key="1">
    <source>
        <dbReference type="EMBL" id="CAG8695435.1"/>
    </source>
</evidence>
<sequence>MSRDQQMRNIRDVMKKLKESQKIEYKLPKKKRKIMQGLALRNGHLEPIAEEDEEFMEKSEEDSREGEKRETLADEDSVVSEDGSEDISEEESKPPEKRTLPEIKGKQKEITG</sequence>
<keyword evidence="2" id="KW-1185">Reference proteome</keyword>
<evidence type="ECO:0000313" key="2">
    <source>
        <dbReference type="Proteomes" id="UP000789702"/>
    </source>
</evidence>
<dbReference type="Proteomes" id="UP000789702">
    <property type="component" value="Unassembled WGS sequence"/>
</dbReference>
<comment type="caution">
    <text evidence="1">The sequence shown here is derived from an EMBL/GenBank/DDBJ whole genome shotgun (WGS) entry which is preliminary data.</text>
</comment>
<protein>
    <submittedName>
        <fullName evidence="1">1564_t:CDS:1</fullName>
    </submittedName>
</protein>
<accession>A0ACA9P852</accession>
<dbReference type="EMBL" id="CAJVPU010025217">
    <property type="protein sequence ID" value="CAG8695435.1"/>
    <property type="molecule type" value="Genomic_DNA"/>
</dbReference>